<evidence type="ECO:0000313" key="2">
    <source>
        <dbReference type="EMBL" id="KAH3775835.1"/>
    </source>
</evidence>
<reference evidence="2" key="2">
    <citation type="submission" date="2020-11" db="EMBL/GenBank/DDBJ databases">
        <authorList>
            <person name="McCartney M.A."/>
            <person name="Auch B."/>
            <person name="Kono T."/>
            <person name="Mallez S."/>
            <person name="Becker A."/>
            <person name="Gohl D.M."/>
            <person name="Silverstein K.A.T."/>
            <person name="Koren S."/>
            <person name="Bechman K.B."/>
            <person name="Herman A."/>
            <person name="Abrahante J.E."/>
            <person name="Garbe J."/>
        </authorList>
    </citation>
    <scope>NUCLEOTIDE SEQUENCE</scope>
    <source>
        <strain evidence="2">Duluth1</strain>
        <tissue evidence="2">Whole animal</tissue>
    </source>
</reference>
<dbReference type="Proteomes" id="UP000828390">
    <property type="component" value="Unassembled WGS sequence"/>
</dbReference>
<gene>
    <name evidence="2" type="ORF">DPMN_177242</name>
</gene>
<dbReference type="EMBL" id="JAIWYP010000009">
    <property type="protein sequence ID" value="KAH3775835.1"/>
    <property type="molecule type" value="Genomic_DNA"/>
</dbReference>
<comment type="caution">
    <text evidence="2">The sequence shown here is derived from an EMBL/GenBank/DDBJ whole genome shotgun (WGS) entry which is preliminary data.</text>
</comment>
<organism evidence="2 3">
    <name type="scientific">Dreissena polymorpha</name>
    <name type="common">Zebra mussel</name>
    <name type="synonym">Mytilus polymorpha</name>
    <dbReference type="NCBI Taxonomy" id="45954"/>
    <lineage>
        <taxon>Eukaryota</taxon>
        <taxon>Metazoa</taxon>
        <taxon>Spiralia</taxon>
        <taxon>Lophotrochozoa</taxon>
        <taxon>Mollusca</taxon>
        <taxon>Bivalvia</taxon>
        <taxon>Autobranchia</taxon>
        <taxon>Heteroconchia</taxon>
        <taxon>Euheterodonta</taxon>
        <taxon>Imparidentia</taxon>
        <taxon>Neoheterodontei</taxon>
        <taxon>Myida</taxon>
        <taxon>Dreissenoidea</taxon>
        <taxon>Dreissenidae</taxon>
        <taxon>Dreissena</taxon>
    </lineage>
</organism>
<evidence type="ECO:0000256" key="1">
    <source>
        <dbReference type="SAM" id="MobiDB-lite"/>
    </source>
</evidence>
<feature type="compositionally biased region" description="Basic and acidic residues" evidence="1">
    <location>
        <begin position="135"/>
        <end position="144"/>
    </location>
</feature>
<feature type="region of interest" description="Disordered" evidence="1">
    <location>
        <begin position="121"/>
        <end position="144"/>
    </location>
</feature>
<proteinExistence type="predicted"/>
<evidence type="ECO:0000313" key="3">
    <source>
        <dbReference type="Proteomes" id="UP000828390"/>
    </source>
</evidence>
<reference evidence="2" key="1">
    <citation type="journal article" date="2019" name="bioRxiv">
        <title>The Genome of the Zebra Mussel, Dreissena polymorpha: A Resource for Invasive Species Research.</title>
        <authorList>
            <person name="McCartney M.A."/>
            <person name="Auch B."/>
            <person name="Kono T."/>
            <person name="Mallez S."/>
            <person name="Zhang Y."/>
            <person name="Obille A."/>
            <person name="Becker A."/>
            <person name="Abrahante J.E."/>
            <person name="Garbe J."/>
            <person name="Badalamenti J.P."/>
            <person name="Herman A."/>
            <person name="Mangelson H."/>
            <person name="Liachko I."/>
            <person name="Sullivan S."/>
            <person name="Sone E.D."/>
            <person name="Koren S."/>
            <person name="Silverstein K.A.T."/>
            <person name="Beckman K.B."/>
            <person name="Gohl D.M."/>
        </authorList>
    </citation>
    <scope>NUCLEOTIDE SEQUENCE</scope>
    <source>
        <strain evidence="2">Duluth1</strain>
        <tissue evidence="2">Whole animal</tissue>
    </source>
</reference>
<accession>A0A9D4IIU7</accession>
<name>A0A9D4IIU7_DREPO</name>
<dbReference type="AlphaFoldDB" id="A0A9D4IIU7"/>
<sequence>MNQNGTYTSDVSTVRTRKLVPSIPRFGSEQSRGRTSNLPRNNELCRLLASPDSQIATHLCDTTYENNNSVLDLIPRPPLVEKKNVSKQKGSIVCKVCQSLPGDHQKWCVYYEANILRDTADPKSETPWTDGDNEQSDKLKDSEKSILLLPRSKTSLEFDTKCPRPDLPDYKSLHRDVYIRALADSRARLIFQEST</sequence>
<protein>
    <submittedName>
        <fullName evidence="2">Uncharacterized protein</fullName>
    </submittedName>
</protein>
<keyword evidence="3" id="KW-1185">Reference proteome</keyword>